<comment type="caution">
    <text evidence="15">The sequence shown here is derived from an EMBL/GenBank/DDBJ whole genome shotgun (WGS) entry which is preliminary data.</text>
</comment>
<dbReference type="SMART" id="SM00220">
    <property type="entry name" value="S_TKc"/>
    <property type="match status" value="1"/>
</dbReference>
<dbReference type="Pfam" id="PF00069">
    <property type="entry name" value="Pkinase"/>
    <property type="match status" value="1"/>
</dbReference>
<keyword evidence="7 12" id="KW-0547">Nucleotide-binding</keyword>
<evidence type="ECO:0000259" key="14">
    <source>
        <dbReference type="PROSITE" id="PS50011"/>
    </source>
</evidence>
<dbReference type="InterPro" id="IPR017441">
    <property type="entry name" value="Protein_kinase_ATP_BS"/>
</dbReference>
<dbReference type="EC" id="2.7.11.23" evidence="3"/>
<dbReference type="SUPFAM" id="SSF56112">
    <property type="entry name" value="Protein kinase-like (PK-like)"/>
    <property type="match status" value="1"/>
</dbReference>
<name>A0AAD5T6H0_9FUNG</name>
<dbReference type="GO" id="GO:0008353">
    <property type="term" value="F:RNA polymerase II CTD heptapeptide repeat kinase activity"/>
    <property type="evidence" value="ECO:0007669"/>
    <property type="project" value="UniProtKB-EC"/>
</dbReference>
<evidence type="ECO:0000313" key="15">
    <source>
        <dbReference type="EMBL" id="KAJ3122511.1"/>
    </source>
</evidence>
<feature type="domain" description="Protein kinase" evidence="14">
    <location>
        <begin position="4"/>
        <end position="138"/>
    </location>
</feature>
<dbReference type="PROSITE" id="PS00107">
    <property type="entry name" value="PROTEIN_KINASE_ATP"/>
    <property type="match status" value="1"/>
</dbReference>
<dbReference type="GO" id="GO:0070985">
    <property type="term" value="C:transcription factor TFIIK complex"/>
    <property type="evidence" value="ECO:0007669"/>
    <property type="project" value="TreeGrafter"/>
</dbReference>
<dbReference type="Gene3D" id="1.10.510.10">
    <property type="entry name" value="Transferase(Phosphotransferase) domain 1"/>
    <property type="match status" value="1"/>
</dbReference>
<evidence type="ECO:0000256" key="12">
    <source>
        <dbReference type="PROSITE-ProRule" id="PRU10141"/>
    </source>
</evidence>
<keyword evidence="11" id="KW-0131">Cell cycle</keyword>
<comment type="similarity">
    <text evidence="2">Belongs to the protein kinase superfamily. CMGC Ser/Thr protein kinase family. CDC2/CDKX subfamily.</text>
</comment>
<evidence type="ECO:0000256" key="11">
    <source>
        <dbReference type="ARBA" id="ARBA00023306"/>
    </source>
</evidence>
<dbReference type="InterPro" id="IPR008271">
    <property type="entry name" value="Ser/Thr_kinase_AS"/>
</dbReference>
<dbReference type="GO" id="GO:0051301">
    <property type="term" value="P:cell division"/>
    <property type="evidence" value="ECO:0007669"/>
    <property type="project" value="UniProtKB-KW"/>
</dbReference>
<dbReference type="InterPro" id="IPR000719">
    <property type="entry name" value="Prot_kinase_dom"/>
</dbReference>
<dbReference type="PROSITE" id="PS50011">
    <property type="entry name" value="PROTEIN_KINASE_DOM"/>
    <property type="match status" value="1"/>
</dbReference>
<dbReference type="InterPro" id="IPR011009">
    <property type="entry name" value="Kinase-like_dom_sf"/>
</dbReference>
<keyword evidence="4 13" id="KW-0723">Serine/threonine-protein kinase</keyword>
<dbReference type="Gene3D" id="3.30.200.20">
    <property type="entry name" value="Phosphorylase Kinase, domain 1"/>
    <property type="match status" value="1"/>
</dbReference>
<dbReference type="FunFam" id="3.30.200.20:FF:000554">
    <property type="entry name" value="CMGC/CDK/CDK7 protein kinase"/>
    <property type="match status" value="1"/>
</dbReference>
<keyword evidence="10" id="KW-0539">Nucleus</keyword>
<evidence type="ECO:0000256" key="5">
    <source>
        <dbReference type="ARBA" id="ARBA00022618"/>
    </source>
</evidence>
<evidence type="ECO:0000256" key="6">
    <source>
        <dbReference type="ARBA" id="ARBA00022679"/>
    </source>
</evidence>
<dbReference type="GO" id="GO:0004693">
    <property type="term" value="F:cyclin-dependent protein serine/threonine kinase activity"/>
    <property type="evidence" value="ECO:0007669"/>
    <property type="project" value="TreeGrafter"/>
</dbReference>
<reference evidence="15" key="1">
    <citation type="submission" date="2020-05" db="EMBL/GenBank/DDBJ databases">
        <title>Phylogenomic resolution of chytrid fungi.</title>
        <authorList>
            <person name="Stajich J.E."/>
            <person name="Amses K."/>
            <person name="Simmons R."/>
            <person name="Seto K."/>
            <person name="Myers J."/>
            <person name="Bonds A."/>
            <person name="Quandt C.A."/>
            <person name="Barry K."/>
            <person name="Liu P."/>
            <person name="Grigoriev I."/>
            <person name="Longcore J.E."/>
            <person name="James T.Y."/>
        </authorList>
    </citation>
    <scope>NUCLEOTIDE SEQUENCE</scope>
    <source>
        <strain evidence="15">JEL0513</strain>
    </source>
</reference>
<dbReference type="GO" id="GO:0005524">
    <property type="term" value="F:ATP binding"/>
    <property type="evidence" value="ECO:0007669"/>
    <property type="project" value="UniProtKB-UniRule"/>
</dbReference>
<dbReference type="PROSITE" id="PS00108">
    <property type="entry name" value="PROTEIN_KINASE_ST"/>
    <property type="match status" value="1"/>
</dbReference>
<evidence type="ECO:0000256" key="8">
    <source>
        <dbReference type="ARBA" id="ARBA00022777"/>
    </source>
</evidence>
<organism evidence="15 16">
    <name type="scientific">Physocladia obscura</name>
    <dbReference type="NCBI Taxonomy" id="109957"/>
    <lineage>
        <taxon>Eukaryota</taxon>
        <taxon>Fungi</taxon>
        <taxon>Fungi incertae sedis</taxon>
        <taxon>Chytridiomycota</taxon>
        <taxon>Chytridiomycota incertae sedis</taxon>
        <taxon>Chytridiomycetes</taxon>
        <taxon>Chytridiales</taxon>
        <taxon>Chytriomycetaceae</taxon>
        <taxon>Physocladia</taxon>
    </lineage>
</organism>
<proteinExistence type="inferred from homology"/>
<feature type="binding site" evidence="12">
    <location>
        <position position="34"/>
    </location>
    <ligand>
        <name>ATP</name>
        <dbReference type="ChEBI" id="CHEBI:30616"/>
    </ligand>
</feature>
<dbReference type="PANTHER" id="PTHR24056">
    <property type="entry name" value="CELL DIVISION PROTEIN KINASE"/>
    <property type="match status" value="1"/>
</dbReference>
<evidence type="ECO:0000256" key="1">
    <source>
        <dbReference type="ARBA" id="ARBA00004123"/>
    </source>
</evidence>
<keyword evidence="5" id="KW-0132">Cell division</keyword>
<dbReference type="AlphaFoldDB" id="A0AAD5T6H0"/>
<evidence type="ECO:0000256" key="10">
    <source>
        <dbReference type="ARBA" id="ARBA00023242"/>
    </source>
</evidence>
<gene>
    <name evidence="15" type="primary">KIN28</name>
    <name evidence="15" type="ORF">HK100_011972</name>
</gene>
<evidence type="ECO:0000256" key="7">
    <source>
        <dbReference type="ARBA" id="ARBA00022741"/>
    </source>
</evidence>
<dbReference type="PANTHER" id="PTHR24056:SF0">
    <property type="entry name" value="CYCLIN-DEPENDENT KINASE 7"/>
    <property type="match status" value="1"/>
</dbReference>
<keyword evidence="9 12" id="KW-0067">ATP-binding</keyword>
<accession>A0AAD5T6H0</accession>
<keyword evidence="6" id="KW-0808">Transferase</keyword>
<evidence type="ECO:0000256" key="3">
    <source>
        <dbReference type="ARBA" id="ARBA00012409"/>
    </source>
</evidence>
<dbReference type="GO" id="GO:0005737">
    <property type="term" value="C:cytoplasm"/>
    <property type="evidence" value="ECO:0007669"/>
    <property type="project" value="TreeGrafter"/>
</dbReference>
<feature type="non-terminal residue" evidence="15">
    <location>
        <position position="138"/>
    </location>
</feature>
<dbReference type="GO" id="GO:0045944">
    <property type="term" value="P:positive regulation of transcription by RNA polymerase II"/>
    <property type="evidence" value="ECO:0007669"/>
    <property type="project" value="TreeGrafter"/>
</dbReference>
<evidence type="ECO:0000313" key="16">
    <source>
        <dbReference type="Proteomes" id="UP001211907"/>
    </source>
</evidence>
<comment type="subcellular location">
    <subcellularLocation>
        <location evidence="1">Nucleus</location>
    </subcellularLocation>
</comment>
<evidence type="ECO:0000256" key="9">
    <source>
        <dbReference type="ARBA" id="ARBA00022840"/>
    </source>
</evidence>
<keyword evidence="16" id="KW-1185">Reference proteome</keyword>
<keyword evidence="8 15" id="KW-0418">Kinase</keyword>
<dbReference type="InterPro" id="IPR050108">
    <property type="entry name" value="CDK"/>
</dbReference>
<dbReference type="EMBL" id="JADGJH010000802">
    <property type="protein sequence ID" value="KAJ3122511.1"/>
    <property type="molecule type" value="Genomic_DNA"/>
</dbReference>
<evidence type="ECO:0000256" key="13">
    <source>
        <dbReference type="RuleBase" id="RU000304"/>
    </source>
</evidence>
<sequence length="138" mass="15900">MNRYIKNDKIGEGTFAVVYTGIQISSNRKVAIKKIKLGQFKDGLDVPSIREVKFLKELKHSNVIELIDVFSHKKNLNLILELMDSDLEAIIKNKNIVFNTGDVKSWMLMTLRGTYHCHRNFILHRDLKPNNLFIATDG</sequence>
<dbReference type="Proteomes" id="UP001211907">
    <property type="component" value="Unassembled WGS sequence"/>
</dbReference>
<evidence type="ECO:0000256" key="4">
    <source>
        <dbReference type="ARBA" id="ARBA00022527"/>
    </source>
</evidence>
<evidence type="ECO:0000256" key="2">
    <source>
        <dbReference type="ARBA" id="ARBA00006485"/>
    </source>
</evidence>
<protein>
    <recommendedName>
        <fullName evidence="3">[RNA-polymerase]-subunit kinase</fullName>
        <ecNumber evidence="3">2.7.11.23</ecNumber>
    </recommendedName>
</protein>